<name>A0ACA9Q295_9GLOM</name>
<protein>
    <submittedName>
        <fullName evidence="1">534_t:CDS:1</fullName>
    </submittedName>
</protein>
<feature type="non-terminal residue" evidence="1">
    <location>
        <position position="1"/>
    </location>
</feature>
<accession>A0ACA9Q295</accession>
<dbReference type="EMBL" id="CAJVPW010034901">
    <property type="protein sequence ID" value="CAG8734579.1"/>
    <property type="molecule type" value="Genomic_DNA"/>
</dbReference>
<dbReference type="Proteomes" id="UP000789366">
    <property type="component" value="Unassembled WGS sequence"/>
</dbReference>
<sequence length="138" mass="14159">SFSALISATVYPIMVGQGGNNFVPANVTGLKVGDMINFTWAAGTHSVAISDATAGCVLSQTIPNAQIQTPTNQTGFSKLFNITETSPQIINYFCGVATHCQNGMFGTLKLEAGTESAKASSANKGEISAALIIGSGLL</sequence>
<evidence type="ECO:0000313" key="2">
    <source>
        <dbReference type="Proteomes" id="UP000789366"/>
    </source>
</evidence>
<gene>
    <name evidence="1" type="ORF">SPELUC_LOCUS13360</name>
</gene>
<evidence type="ECO:0000313" key="1">
    <source>
        <dbReference type="EMBL" id="CAG8734579.1"/>
    </source>
</evidence>
<feature type="non-terminal residue" evidence="1">
    <location>
        <position position="138"/>
    </location>
</feature>
<keyword evidence="2" id="KW-1185">Reference proteome</keyword>
<proteinExistence type="predicted"/>
<reference evidence="1" key="1">
    <citation type="submission" date="2021-06" db="EMBL/GenBank/DDBJ databases">
        <authorList>
            <person name="Kallberg Y."/>
            <person name="Tangrot J."/>
            <person name="Rosling A."/>
        </authorList>
    </citation>
    <scope>NUCLEOTIDE SEQUENCE</scope>
    <source>
        <strain evidence="1">28 12/20/2015</strain>
    </source>
</reference>
<organism evidence="1 2">
    <name type="scientific">Cetraspora pellucida</name>
    <dbReference type="NCBI Taxonomy" id="1433469"/>
    <lineage>
        <taxon>Eukaryota</taxon>
        <taxon>Fungi</taxon>
        <taxon>Fungi incertae sedis</taxon>
        <taxon>Mucoromycota</taxon>
        <taxon>Glomeromycotina</taxon>
        <taxon>Glomeromycetes</taxon>
        <taxon>Diversisporales</taxon>
        <taxon>Gigasporaceae</taxon>
        <taxon>Cetraspora</taxon>
    </lineage>
</organism>
<comment type="caution">
    <text evidence="1">The sequence shown here is derived from an EMBL/GenBank/DDBJ whole genome shotgun (WGS) entry which is preliminary data.</text>
</comment>